<keyword evidence="4" id="KW-1185">Reference proteome</keyword>
<dbReference type="Proteomes" id="UP000594261">
    <property type="component" value="Chromosome 3"/>
</dbReference>
<dbReference type="PANTHER" id="PTHR31325">
    <property type="entry name" value="OS01G0798800 PROTEIN-RELATED"/>
    <property type="match status" value="1"/>
</dbReference>
<dbReference type="Pfam" id="PF13968">
    <property type="entry name" value="DUF4220"/>
    <property type="match status" value="1"/>
</dbReference>
<keyword evidence="1" id="KW-0472">Membrane</keyword>
<evidence type="ECO:0000256" key="1">
    <source>
        <dbReference type="SAM" id="Phobius"/>
    </source>
</evidence>
<dbReference type="Pfam" id="PF04578">
    <property type="entry name" value="DUF594"/>
    <property type="match status" value="1"/>
</dbReference>
<reference evidence="3" key="2">
    <citation type="submission" date="2021-01" db="UniProtKB">
        <authorList>
            <consortium name="EnsemblPlants"/>
        </authorList>
    </citation>
    <scope>IDENTIFICATION</scope>
</reference>
<feature type="transmembrane region" description="Helical" evidence="1">
    <location>
        <begin position="365"/>
        <end position="388"/>
    </location>
</feature>
<feature type="transmembrane region" description="Helical" evidence="1">
    <location>
        <begin position="152"/>
        <end position="169"/>
    </location>
</feature>
<sequence>MQGNNQLSNLLRHVAKVKLIWQKWNLRSFILFSIVVQIFLVFAAPLRKKTASKTIITIIWAAYLIADWAASFAVGLIFDSEEKYTASGAINNTVSFLVTKNHGIISTLSSKIRDDTGLLLVMWTPFLLLLVGGQDRITSYAVEDNELWLRHLIWLLLQIVTTCFVFYQSFHLNNLWVPTICLLLAGTIKYVERVAALYLASSDSLGISVLREPDPGPNYERLMSAYTHYKGNNLPIKIEYVNDVESETAGEKSSDTVGRLESYDLVQRAHHFAYIYKGLIVNLMFSSREHTESREFFTKRSAEQTLKILEIQLNYFYDLLHTKVLVATSPMGIATRIVSTGLVVASFALFLIIEEKGTFEQTFDVFVTYALFFGVLGLDMVTLLFWFYSDWTVAYLKNFDKKSLRFKIINNLLSPKKVSLLSKIINNKKLKQEEQSKKDSLLIKIINKLKLPFLKKQRQKQPLRIKKVISRRWSENLSQFNFLNYCHKEEPPRRSKTIGEIFRDFKDVGIFGRLQYLLDFIYDFIYFIIYYLFYLPRDVRNFIEQKKTDFIIRMKYVTSHHFDPHLWEFIFHELLEKSYFADDSEEAKRISSARGEWILENDDFDYSLISSKLMPYVKNVAYDESLQLWHIATELCYNNTDQHSHQPSGHQPSVHPLDCEYCGANCSKKCRMVVEFWKKDDLHSRMPSGYEQCDAREFSKRLSDYMFYLLYQQQGMVSEVSGISKLRFKDTSSEASRFFSEYKGNDLVGGCKNMLKVNTSVKPVHVKGDRSKSVLFDACMLAKEIEKLSPEIKWKLTSKVWVELLSYAASRSRAKGHIQQLSKGGELYYFCLAFDGTVRLERACFG</sequence>
<keyword evidence="1" id="KW-1133">Transmembrane helix</keyword>
<dbReference type="AlphaFoldDB" id="A0A7N2L4L5"/>
<accession>A0A7N2L4L5</accession>
<evidence type="ECO:0000313" key="4">
    <source>
        <dbReference type="Proteomes" id="UP000594261"/>
    </source>
</evidence>
<feature type="transmembrane region" description="Helical" evidence="1">
    <location>
        <begin position="58"/>
        <end position="78"/>
    </location>
</feature>
<protein>
    <recommendedName>
        <fullName evidence="2">DUF4220 domain-containing protein</fullName>
    </recommendedName>
</protein>
<evidence type="ECO:0000313" key="3">
    <source>
        <dbReference type="EnsemblPlants" id="QL03p005770:mrna:CDS:1"/>
    </source>
</evidence>
<dbReference type="InterPro" id="IPR007658">
    <property type="entry name" value="DUF594"/>
</dbReference>
<dbReference type="EnsemblPlants" id="QL03p005770:mrna">
    <property type="protein sequence ID" value="QL03p005770:mrna:CDS:1"/>
    <property type="gene ID" value="QL03p005770"/>
</dbReference>
<feature type="transmembrane region" description="Helical" evidence="1">
    <location>
        <begin position="516"/>
        <end position="535"/>
    </location>
</feature>
<feature type="domain" description="DUF4220" evidence="2">
    <location>
        <begin position="60"/>
        <end position="485"/>
    </location>
</feature>
<feature type="transmembrane region" description="Helical" evidence="1">
    <location>
        <begin position="333"/>
        <end position="353"/>
    </location>
</feature>
<dbReference type="InterPro" id="IPR025315">
    <property type="entry name" value="DUF4220"/>
</dbReference>
<dbReference type="InParanoid" id="A0A7N2L4L5"/>
<reference evidence="3 4" key="1">
    <citation type="journal article" date="2016" name="G3 (Bethesda)">
        <title>First Draft Assembly and Annotation of the Genome of a California Endemic Oak Quercus lobata Nee (Fagaceae).</title>
        <authorList>
            <person name="Sork V.L."/>
            <person name="Fitz-Gibbon S.T."/>
            <person name="Puiu D."/>
            <person name="Crepeau M."/>
            <person name="Gugger P.F."/>
            <person name="Sherman R."/>
            <person name="Stevens K."/>
            <person name="Langley C.H."/>
            <person name="Pellegrini M."/>
            <person name="Salzberg S.L."/>
        </authorList>
    </citation>
    <scope>NUCLEOTIDE SEQUENCE [LARGE SCALE GENOMIC DNA]</scope>
    <source>
        <strain evidence="3 4">cv. SW786</strain>
    </source>
</reference>
<organism evidence="3 4">
    <name type="scientific">Quercus lobata</name>
    <name type="common">Valley oak</name>
    <dbReference type="NCBI Taxonomy" id="97700"/>
    <lineage>
        <taxon>Eukaryota</taxon>
        <taxon>Viridiplantae</taxon>
        <taxon>Streptophyta</taxon>
        <taxon>Embryophyta</taxon>
        <taxon>Tracheophyta</taxon>
        <taxon>Spermatophyta</taxon>
        <taxon>Magnoliopsida</taxon>
        <taxon>eudicotyledons</taxon>
        <taxon>Gunneridae</taxon>
        <taxon>Pentapetalae</taxon>
        <taxon>rosids</taxon>
        <taxon>fabids</taxon>
        <taxon>Fagales</taxon>
        <taxon>Fagaceae</taxon>
        <taxon>Quercus</taxon>
    </lineage>
</organism>
<feature type="transmembrane region" description="Helical" evidence="1">
    <location>
        <begin position="26"/>
        <end position="46"/>
    </location>
</feature>
<feature type="transmembrane region" description="Helical" evidence="1">
    <location>
        <begin position="116"/>
        <end position="132"/>
    </location>
</feature>
<keyword evidence="1" id="KW-0812">Transmembrane</keyword>
<evidence type="ECO:0000259" key="2">
    <source>
        <dbReference type="Pfam" id="PF13968"/>
    </source>
</evidence>
<name>A0A7N2L4L5_QUELO</name>
<proteinExistence type="predicted"/>
<dbReference type="EMBL" id="LRBV02000003">
    <property type="status" value="NOT_ANNOTATED_CDS"/>
    <property type="molecule type" value="Genomic_DNA"/>
</dbReference>
<dbReference type="Gramene" id="QL03p005770:mrna">
    <property type="protein sequence ID" value="QL03p005770:mrna:CDS:1"/>
    <property type="gene ID" value="QL03p005770"/>
</dbReference>